<comment type="caution">
    <text evidence="1">The sequence shown here is derived from an EMBL/GenBank/DDBJ whole genome shotgun (WGS) entry which is preliminary data.</text>
</comment>
<organism evidence="1 2">
    <name type="scientific">Chryseobacterium camelliae</name>
    <dbReference type="NCBI Taxonomy" id="1265445"/>
    <lineage>
        <taxon>Bacteria</taxon>
        <taxon>Pseudomonadati</taxon>
        <taxon>Bacteroidota</taxon>
        <taxon>Flavobacteriia</taxon>
        <taxon>Flavobacteriales</taxon>
        <taxon>Weeksellaceae</taxon>
        <taxon>Chryseobacterium group</taxon>
        <taxon>Chryseobacterium</taxon>
    </lineage>
</organism>
<evidence type="ECO:0008006" key="3">
    <source>
        <dbReference type="Google" id="ProtNLM"/>
    </source>
</evidence>
<protein>
    <recommendedName>
        <fullName evidence="3">Lipoprotein</fullName>
    </recommendedName>
</protein>
<dbReference type="Proteomes" id="UP001225072">
    <property type="component" value="Unassembled WGS sequence"/>
</dbReference>
<dbReference type="EMBL" id="JAUTAL010000001">
    <property type="protein sequence ID" value="MDQ1096479.1"/>
    <property type="molecule type" value="Genomic_DNA"/>
</dbReference>
<keyword evidence="2" id="KW-1185">Reference proteome</keyword>
<accession>A0ABU0THE3</accession>
<evidence type="ECO:0000313" key="1">
    <source>
        <dbReference type="EMBL" id="MDQ1096479.1"/>
    </source>
</evidence>
<gene>
    <name evidence="1" type="ORF">QE404_001626</name>
</gene>
<proteinExistence type="predicted"/>
<dbReference type="PROSITE" id="PS51257">
    <property type="entry name" value="PROKAR_LIPOPROTEIN"/>
    <property type="match status" value="1"/>
</dbReference>
<reference evidence="1 2" key="1">
    <citation type="submission" date="2023-07" db="EMBL/GenBank/DDBJ databases">
        <title>Functional and genomic diversity of the sorghum phyllosphere microbiome.</title>
        <authorList>
            <person name="Shade A."/>
        </authorList>
    </citation>
    <scope>NUCLEOTIDE SEQUENCE [LARGE SCALE GENOMIC DNA]</scope>
    <source>
        <strain evidence="1 2">SORGH_AS_1064</strain>
    </source>
</reference>
<sequence>MKKYHRIFILILYSFMIVGCHLKETELKDFDEYQFDVLIPGEGVFNIGHSFIINDESYINKQYNFMYYPRNFEERRLLIPGSVQNSDFPVYWREVELPFRIIKKAEGDTLLVIKNSSEFIFKKVRNSDE</sequence>
<dbReference type="RefSeq" id="WP_307448932.1">
    <property type="nucleotide sequence ID" value="NZ_JAUTAL010000001.1"/>
</dbReference>
<evidence type="ECO:0000313" key="2">
    <source>
        <dbReference type="Proteomes" id="UP001225072"/>
    </source>
</evidence>
<name>A0ABU0THE3_9FLAO</name>